<keyword evidence="3" id="KW-1185">Reference proteome</keyword>
<organism evidence="2 3">
    <name type="scientific">Paraglomus brasilianum</name>
    <dbReference type="NCBI Taxonomy" id="144538"/>
    <lineage>
        <taxon>Eukaryota</taxon>
        <taxon>Fungi</taxon>
        <taxon>Fungi incertae sedis</taxon>
        <taxon>Mucoromycota</taxon>
        <taxon>Glomeromycotina</taxon>
        <taxon>Glomeromycetes</taxon>
        <taxon>Paraglomerales</taxon>
        <taxon>Paraglomeraceae</taxon>
        <taxon>Paraglomus</taxon>
    </lineage>
</organism>
<feature type="non-terminal residue" evidence="2">
    <location>
        <position position="1"/>
    </location>
</feature>
<protein>
    <submittedName>
        <fullName evidence="2">9215_t:CDS:1</fullName>
    </submittedName>
</protein>
<evidence type="ECO:0000256" key="1">
    <source>
        <dbReference type="SAM" id="MobiDB-lite"/>
    </source>
</evidence>
<gene>
    <name evidence="2" type="ORF">PBRASI_LOCUS10389</name>
</gene>
<feature type="region of interest" description="Disordered" evidence="1">
    <location>
        <begin position="64"/>
        <end position="86"/>
    </location>
</feature>
<accession>A0A9N9DUN6</accession>
<dbReference type="Proteomes" id="UP000789739">
    <property type="component" value="Unassembled WGS sequence"/>
</dbReference>
<sequence length="86" mass="9814">MPIGKRKRLKEHQERSAFPNLQEYWEHKQKPVADLTPSAALSNRIHTFRYPSSSSNIRNWVSVKAPVSSQEPKHAGETSPKFSDGK</sequence>
<proteinExistence type="predicted"/>
<name>A0A9N9DUN6_9GLOM</name>
<dbReference type="EMBL" id="CAJVPI010003060">
    <property type="protein sequence ID" value="CAG8653542.1"/>
    <property type="molecule type" value="Genomic_DNA"/>
</dbReference>
<reference evidence="2" key="1">
    <citation type="submission" date="2021-06" db="EMBL/GenBank/DDBJ databases">
        <authorList>
            <person name="Kallberg Y."/>
            <person name="Tangrot J."/>
            <person name="Rosling A."/>
        </authorList>
    </citation>
    <scope>NUCLEOTIDE SEQUENCE</scope>
    <source>
        <strain evidence="2">BR232B</strain>
    </source>
</reference>
<comment type="caution">
    <text evidence="2">The sequence shown here is derived from an EMBL/GenBank/DDBJ whole genome shotgun (WGS) entry which is preliminary data.</text>
</comment>
<evidence type="ECO:0000313" key="2">
    <source>
        <dbReference type="EMBL" id="CAG8653542.1"/>
    </source>
</evidence>
<evidence type="ECO:0000313" key="3">
    <source>
        <dbReference type="Proteomes" id="UP000789739"/>
    </source>
</evidence>
<dbReference type="AlphaFoldDB" id="A0A9N9DUN6"/>